<name>A0A1H1LJN9_9MICO</name>
<evidence type="ECO:0000256" key="5">
    <source>
        <dbReference type="SAM" id="Phobius"/>
    </source>
</evidence>
<keyword evidence="2 5" id="KW-0812">Transmembrane</keyword>
<dbReference type="EMBL" id="LT629742">
    <property type="protein sequence ID" value="SDR74647.1"/>
    <property type="molecule type" value="Genomic_DNA"/>
</dbReference>
<evidence type="ECO:0000313" key="6">
    <source>
        <dbReference type="EMBL" id="SDR74647.1"/>
    </source>
</evidence>
<accession>A0A1H1LJN9</accession>
<keyword evidence="3 5" id="KW-1133">Transmembrane helix</keyword>
<feature type="transmembrane region" description="Helical" evidence="5">
    <location>
        <begin position="97"/>
        <end position="118"/>
    </location>
</feature>
<dbReference type="STRING" id="412690.SAMN04489834_0125"/>
<reference evidence="7" key="1">
    <citation type="submission" date="2016-10" db="EMBL/GenBank/DDBJ databases">
        <authorList>
            <person name="Varghese N."/>
            <person name="Submissions S."/>
        </authorList>
    </citation>
    <scope>NUCLEOTIDE SEQUENCE [LARGE SCALE GENOMIC DNA]</scope>
    <source>
        <strain evidence="7">DSM 21772</strain>
    </source>
</reference>
<organism evidence="6 7">
    <name type="scientific">Microterricola viridarii</name>
    <dbReference type="NCBI Taxonomy" id="412690"/>
    <lineage>
        <taxon>Bacteria</taxon>
        <taxon>Bacillati</taxon>
        <taxon>Actinomycetota</taxon>
        <taxon>Actinomycetes</taxon>
        <taxon>Micrococcales</taxon>
        <taxon>Microbacteriaceae</taxon>
        <taxon>Microterricola</taxon>
    </lineage>
</organism>
<evidence type="ECO:0000313" key="7">
    <source>
        <dbReference type="Proteomes" id="UP000181956"/>
    </source>
</evidence>
<dbReference type="OrthoDB" id="3482063at2"/>
<evidence type="ECO:0000256" key="1">
    <source>
        <dbReference type="ARBA" id="ARBA00004141"/>
    </source>
</evidence>
<proteinExistence type="predicted"/>
<evidence type="ECO:0000256" key="3">
    <source>
        <dbReference type="ARBA" id="ARBA00022989"/>
    </source>
</evidence>
<dbReference type="RefSeq" id="WP_083362318.1">
    <property type="nucleotide sequence ID" value="NZ_LT629742.1"/>
</dbReference>
<feature type="transmembrane region" description="Helical" evidence="5">
    <location>
        <begin position="68"/>
        <end position="90"/>
    </location>
</feature>
<keyword evidence="7" id="KW-1185">Reference proteome</keyword>
<dbReference type="GO" id="GO:0016020">
    <property type="term" value="C:membrane"/>
    <property type="evidence" value="ECO:0007669"/>
    <property type="project" value="UniProtKB-SubCell"/>
</dbReference>
<protein>
    <submittedName>
        <fullName evidence="6">DoxX-like family protein</fullName>
    </submittedName>
</protein>
<sequence length="119" mass="12640">MTIALWIATGVLAALYLLAGFMKATTPYETIGTKMPWVNSFKPSQVKTIGVLEVLGGLGLVLPQATGILPWLTVVAAFALVLVQIVAAVVHVRRREFSSLPINGVLAVFALAVGVLWLV</sequence>
<comment type="subcellular location">
    <subcellularLocation>
        <location evidence="1">Membrane</location>
        <topology evidence="1">Multi-pass membrane protein</topology>
    </subcellularLocation>
</comment>
<evidence type="ECO:0000256" key="2">
    <source>
        <dbReference type="ARBA" id="ARBA00022692"/>
    </source>
</evidence>
<dbReference type="InterPro" id="IPR032808">
    <property type="entry name" value="DoxX"/>
</dbReference>
<gene>
    <name evidence="6" type="ORF">SAMN04489834_0125</name>
</gene>
<dbReference type="Pfam" id="PF13564">
    <property type="entry name" value="DoxX_2"/>
    <property type="match status" value="1"/>
</dbReference>
<keyword evidence="4 5" id="KW-0472">Membrane</keyword>
<evidence type="ECO:0000256" key="4">
    <source>
        <dbReference type="ARBA" id="ARBA00023136"/>
    </source>
</evidence>
<dbReference type="AlphaFoldDB" id="A0A1H1LJN9"/>
<dbReference type="Proteomes" id="UP000181956">
    <property type="component" value="Chromosome I"/>
</dbReference>